<feature type="domain" description="3-dehydroquinate synthase C-terminal" evidence="20">
    <location>
        <begin position="181"/>
        <end position="324"/>
    </location>
</feature>
<dbReference type="Gene3D" id="1.20.1090.10">
    <property type="entry name" value="Dehydroquinate synthase-like - alpha domain"/>
    <property type="match status" value="1"/>
</dbReference>
<dbReference type="GO" id="GO:0003856">
    <property type="term" value="F:3-dehydroquinate synthase activity"/>
    <property type="evidence" value="ECO:0007669"/>
    <property type="project" value="UniProtKB-UniRule"/>
</dbReference>
<feature type="binding site" evidence="18">
    <location>
        <position position="184"/>
    </location>
    <ligand>
        <name>Zn(2+)</name>
        <dbReference type="ChEBI" id="CHEBI:29105"/>
    </ligand>
</feature>
<dbReference type="Pfam" id="PF24621">
    <property type="entry name" value="DHQS_C"/>
    <property type="match status" value="1"/>
</dbReference>
<keyword evidence="10 18" id="KW-0028">Amino-acid biosynthesis</keyword>
<feature type="binding site" evidence="18">
    <location>
        <position position="264"/>
    </location>
    <ligand>
        <name>Zn(2+)</name>
        <dbReference type="ChEBI" id="CHEBI:29105"/>
    </ligand>
</feature>
<evidence type="ECO:0000256" key="1">
    <source>
        <dbReference type="ARBA" id="ARBA00001393"/>
    </source>
</evidence>
<dbReference type="HAMAP" id="MF_00110">
    <property type="entry name" value="DHQ_synthase"/>
    <property type="match status" value="1"/>
</dbReference>
<feature type="binding site" evidence="18">
    <location>
        <position position="151"/>
    </location>
    <ligand>
        <name>NAD(+)</name>
        <dbReference type="ChEBI" id="CHEBI:57540"/>
    </ligand>
</feature>
<evidence type="ECO:0000259" key="20">
    <source>
        <dbReference type="Pfam" id="PF24621"/>
    </source>
</evidence>
<feature type="binding site" evidence="18">
    <location>
        <begin position="106"/>
        <end position="110"/>
    </location>
    <ligand>
        <name>NAD(+)</name>
        <dbReference type="ChEBI" id="CHEBI:57540"/>
    </ligand>
</feature>
<dbReference type="GO" id="GO:0009423">
    <property type="term" value="P:chorismate biosynthetic process"/>
    <property type="evidence" value="ECO:0007669"/>
    <property type="project" value="UniProtKB-UniRule"/>
</dbReference>
<dbReference type="CDD" id="cd08195">
    <property type="entry name" value="DHQS"/>
    <property type="match status" value="1"/>
</dbReference>
<keyword evidence="16 18" id="KW-0456">Lyase</keyword>
<evidence type="ECO:0000256" key="15">
    <source>
        <dbReference type="ARBA" id="ARBA00023141"/>
    </source>
</evidence>
<organism evidence="21 22">
    <name type="scientific">Rossellomorea aquimaris</name>
    <dbReference type="NCBI Taxonomy" id="189382"/>
    <lineage>
        <taxon>Bacteria</taxon>
        <taxon>Bacillati</taxon>
        <taxon>Bacillota</taxon>
        <taxon>Bacilli</taxon>
        <taxon>Bacillales</taxon>
        <taxon>Bacillaceae</taxon>
        <taxon>Rossellomorea</taxon>
    </lineage>
</organism>
<dbReference type="PANTHER" id="PTHR43622:SF7">
    <property type="entry name" value="3-DEHYDROQUINATE SYNTHASE, CHLOROPLASTIC"/>
    <property type="match status" value="1"/>
</dbReference>
<comment type="catalytic activity">
    <reaction evidence="1 18">
        <text>7-phospho-2-dehydro-3-deoxy-D-arabino-heptonate = 3-dehydroquinate + phosphate</text>
        <dbReference type="Rhea" id="RHEA:21968"/>
        <dbReference type="ChEBI" id="CHEBI:32364"/>
        <dbReference type="ChEBI" id="CHEBI:43474"/>
        <dbReference type="ChEBI" id="CHEBI:58394"/>
        <dbReference type="EC" id="4.2.3.4"/>
    </reaction>
</comment>
<keyword evidence="11 18" id="KW-0479">Metal-binding</keyword>
<dbReference type="SUPFAM" id="SSF56796">
    <property type="entry name" value="Dehydroquinate synthase-like"/>
    <property type="match status" value="1"/>
</dbReference>
<comment type="cofactor">
    <cofactor evidence="3">
        <name>Zn(2+)</name>
        <dbReference type="ChEBI" id="CHEBI:29105"/>
    </cofactor>
</comment>
<feature type="binding site" evidence="18">
    <location>
        <begin position="130"/>
        <end position="131"/>
    </location>
    <ligand>
        <name>NAD(+)</name>
        <dbReference type="ChEBI" id="CHEBI:57540"/>
    </ligand>
</feature>
<dbReference type="FunFam" id="3.40.50.1970:FF:000007">
    <property type="entry name" value="Pentafunctional AROM polypeptide"/>
    <property type="match status" value="1"/>
</dbReference>
<dbReference type="GO" id="GO:0009073">
    <property type="term" value="P:aromatic amino acid family biosynthetic process"/>
    <property type="evidence" value="ECO:0007669"/>
    <property type="project" value="UniProtKB-KW"/>
</dbReference>
<name>A0A5D4UGS3_9BACI</name>
<dbReference type="NCBIfam" id="TIGR01357">
    <property type="entry name" value="aroB"/>
    <property type="match status" value="1"/>
</dbReference>
<accession>A0A5D4UGS3</accession>
<comment type="pathway">
    <text evidence="5 18">Metabolic intermediate biosynthesis; chorismate biosynthesis; chorismate from D-erythrose 4-phosphate and phosphoenolpyruvate: step 2/7.</text>
</comment>
<dbReference type="GO" id="GO:0000166">
    <property type="term" value="F:nucleotide binding"/>
    <property type="evidence" value="ECO:0007669"/>
    <property type="project" value="UniProtKB-KW"/>
</dbReference>
<dbReference type="InterPro" id="IPR030963">
    <property type="entry name" value="DHQ_synth_fam"/>
</dbReference>
<dbReference type="PIRSF" id="PIRSF001455">
    <property type="entry name" value="DHQ_synth"/>
    <property type="match status" value="1"/>
</dbReference>
<dbReference type="GO" id="GO:0005737">
    <property type="term" value="C:cytoplasm"/>
    <property type="evidence" value="ECO:0007669"/>
    <property type="project" value="UniProtKB-SubCell"/>
</dbReference>
<evidence type="ECO:0000256" key="13">
    <source>
        <dbReference type="ARBA" id="ARBA00022833"/>
    </source>
</evidence>
<evidence type="ECO:0000256" key="8">
    <source>
        <dbReference type="ARBA" id="ARBA00017684"/>
    </source>
</evidence>
<feature type="binding site" evidence="18">
    <location>
        <position position="142"/>
    </location>
    <ligand>
        <name>NAD(+)</name>
        <dbReference type="ChEBI" id="CHEBI:57540"/>
    </ligand>
</feature>
<dbReference type="GO" id="GO:0046872">
    <property type="term" value="F:metal ion binding"/>
    <property type="evidence" value="ECO:0007669"/>
    <property type="project" value="UniProtKB-KW"/>
</dbReference>
<dbReference type="EC" id="4.2.3.4" evidence="7 18"/>
<dbReference type="UniPathway" id="UPA00053">
    <property type="reaction ID" value="UER00085"/>
</dbReference>
<evidence type="ECO:0000313" key="21">
    <source>
        <dbReference type="EMBL" id="TYS86586.1"/>
    </source>
</evidence>
<keyword evidence="14 18" id="KW-0520">NAD</keyword>
<comment type="similarity">
    <text evidence="6 18">Belongs to the sugar phosphate cyclases superfamily. Dehydroquinate synthase family.</text>
</comment>
<keyword evidence="9 18" id="KW-0963">Cytoplasm</keyword>
<comment type="caution">
    <text evidence="18">Lacks conserved residue(s) required for the propagation of feature annotation.</text>
</comment>
<keyword evidence="12 18" id="KW-0547">Nucleotide-binding</keyword>
<dbReference type="RefSeq" id="WP_148969463.1">
    <property type="nucleotide sequence ID" value="NZ_JBNIKW010000002.1"/>
</dbReference>
<evidence type="ECO:0000256" key="18">
    <source>
        <dbReference type="HAMAP-Rule" id="MF_00110"/>
    </source>
</evidence>
<evidence type="ECO:0000259" key="19">
    <source>
        <dbReference type="Pfam" id="PF01761"/>
    </source>
</evidence>
<evidence type="ECO:0000256" key="17">
    <source>
        <dbReference type="ARBA" id="ARBA00023285"/>
    </source>
</evidence>
<evidence type="ECO:0000256" key="16">
    <source>
        <dbReference type="ARBA" id="ARBA00023239"/>
    </source>
</evidence>
<evidence type="ECO:0000256" key="9">
    <source>
        <dbReference type="ARBA" id="ARBA00022490"/>
    </source>
</evidence>
<comment type="cofactor">
    <cofactor evidence="18">
        <name>Co(2+)</name>
        <dbReference type="ChEBI" id="CHEBI:48828"/>
    </cofactor>
    <cofactor evidence="18">
        <name>Zn(2+)</name>
        <dbReference type="ChEBI" id="CHEBI:29105"/>
    </cofactor>
    <text evidence="18">Binds 1 divalent metal cation per subunit. Can use either Co(2+) or Zn(2+).</text>
</comment>
<evidence type="ECO:0000256" key="5">
    <source>
        <dbReference type="ARBA" id="ARBA00004661"/>
    </source>
</evidence>
<keyword evidence="13 18" id="KW-0862">Zinc</keyword>
<dbReference type="GO" id="GO:0008652">
    <property type="term" value="P:amino acid biosynthetic process"/>
    <property type="evidence" value="ECO:0007669"/>
    <property type="project" value="UniProtKB-KW"/>
</dbReference>
<evidence type="ECO:0000256" key="4">
    <source>
        <dbReference type="ARBA" id="ARBA00004496"/>
    </source>
</evidence>
<comment type="subcellular location">
    <subcellularLocation>
        <location evidence="4 18">Cytoplasm</location>
    </subcellularLocation>
</comment>
<evidence type="ECO:0000256" key="7">
    <source>
        <dbReference type="ARBA" id="ARBA00013031"/>
    </source>
</evidence>
<dbReference type="InterPro" id="IPR030960">
    <property type="entry name" value="DHQS/DOIS_N"/>
</dbReference>
<evidence type="ECO:0000313" key="22">
    <source>
        <dbReference type="Proteomes" id="UP000324269"/>
    </source>
</evidence>
<sequence>MKQITIHTASKTYDVKIGVEMTNEIVSFIKKSFPQVSKLWIIADKEVYNLHGTAFSEILSRTYDVTTYLAPKGEQAKSFAIYEDAINHGLSNHIDRGALVIAFGGGAIGDLAGFVASTYMRGIPFMGVPTTILAHDSAVGGKVAINHPLGKNMVGQFYQPEGVFFDLDYMTTLPKTEVLSGFSEVIKHAFLSDRAFLQELMDNFHSPEQLDHVFLTDCLMKGIRVKGNIVAKDERESNIRAFLNFGHTYGHAVESASGYGNRTHGESVMIGMIFALYLSEQYCDLTFDLQGFIDWVASLGYNLNIPSHITFDNLYEGMKLDKKSQHGNPVFVLLKDIGKPLMMKVSVEDLRRADQFIRVFN</sequence>
<keyword evidence="17 18" id="KW-0170">Cobalt</keyword>
<dbReference type="EMBL" id="VTEZ01000002">
    <property type="protein sequence ID" value="TYS86586.1"/>
    <property type="molecule type" value="Genomic_DNA"/>
</dbReference>
<dbReference type="Proteomes" id="UP000324269">
    <property type="component" value="Unassembled WGS sequence"/>
</dbReference>
<comment type="caution">
    <text evidence="21">The sequence shown here is derived from an EMBL/GenBank/DDBJ whole genome shotgun (WGS) entry which is preliminary data.</text>
</comment>
<evidence type="ECO:0000256" key="12">
    <source>
        <dbReference type="ARBA" id="ARBA00022741"/>
    </source>
</evidence>
<evidence type="ECO:0000256" key="3">
    <source>
        <dbReference type="ARBA" id="ARBA00001947"/>
    </source>
</evidence>
<comment type="function">
    <text evidence="18">Catalyzes the conversion of 3-deoxy-D-arabino-heptulosonate 7-phosphate (DAHP) to dehydroquinate (DHQ).</text>
</comment>
<dbReference type="OrthoDB" id="9806583at2"/>
<dbReference type="InterPro" id="IPR050071">
    <property type="entry name" value="Dehydroquinate_synthase"/>
</dbReference>
<evidence type="ECO:0000256" key="2">
    <source>
        <dbReference type="ARBA" id="ARBA00001911"/>
    </source>
</evidence>
<evidence type="ECO:0000256" key="10">
    <source>
        <dbReference type="ARBA" id="ARBA00022605"/>
    </source>
</evidence>
<feature type="domain" description="3-dehydroquinate synthase N-terminal" evidence="19">
    <location>
        <begin position="69"/>
        <end position="178"/>
    </location>
</feature>
<evidence type="ECO:0000256" key="6">
    <source>
        <dbReference type="ARBA" id="ARBA00005412"/>
    </source>
</evidence>
<dbReference type="Gene3D" id="3.40.50.1970">
    <property type="match status" value="1"/>
</dbReference>
<feature type="binding site" evidence="18">
    <location>
        <position position="247"/>
    </location>
    <ligand>
        <name>Zn(2+)</name>
        <dbReference type="ChEBI" id="CHEBI:29105"/>
    </ligand>
</feature>
<gene>
    <name evidence="18" type="primary">aroB</name>
    <name evidence="21" type="ORF">FZC85_06155</name>
</gene>
<protein>
    <recommendedName>
        <fullName evidence="8 18">3-dehydroquinate synthase</fullName>
        <shortName evidence="18">DHQS</shortName>
        <ecNumber evidence="7 18">4.2.3.4</ecNumber>
    </recommendedName>
</protein>
<evidence type="ECO:0000256" key="11">
    <source>
        <dbReference type="ARBA" id="ARBA00022723"/>
    </source>
</evidence>
<dbReference type="PANTHER" id="PTHR43622">
    <property type="entry name" value="3-DEHYDROQUINATE SYNTHASE"/>
    <property type="match status" value="1"/>
</dbReference>
<evidence type="ECO:0000256" key="14">
    <source>
        <dbReference type="ARBA" id="ARBA00023027"/>
    </source>
</evidence>
<reference evidence="21 22" key="1">
    <citation type="submission" date="2019-08" db="EMBL/GenBank/DDBJ databases">
        <title>Bacillus genomes from the desert of Cuatro Cienegas, Coahuila.</title>
        <authorList>
            <person name="Olmedo-Alvarez G."/>
        </authorList>
    </citation>
    <scope>NUCLEOTIDE SEQUENCE [LARGE SCALE GENOMIC DNA]</scope>
    <source>
        <strain evidence="21 22">CH87b_3T</strain>
    </source>
</reference>
<dbReference type="InterPro" id="IPR016037">
    <property type="entry name" value="DHQ_synth_AroB"/>
</dbReference>
<proteinExistence type="inferred from homology"/>
<dbReference type="InterPro" id="IPR056179">
    <property type="entry name" value="DHQS_C"/>
</dbReference>
<comment type="cofactor">
    <cofactor evidence="2 18">
        <name>NAD(+)</name>
        <dbReference type="ChEBI" id="CHEBI:57540"/>
    </cofactor>
</comment>
<keyword evidence="15 18" id="KW-0057">Aromatic amino acid biosynthesis</keyword>
<dbReference type="Pfam" id="PF01761">
    <property type="entry name" value="DHQ_synthase"/>
    <property type="match status" value="1"/>
</dbReference>
<dbReference type="AlphaFoldDB" id="A0A5D4UGS3"/>